<accession>A0A212LME0</accession>
<dbReference type="SUPFAM" id="SSF47413">
    <property type="entry name" value="lambda repressor-like DNA-binding domains"/>
    <property type="match status" value="1"/>
</dbReference>
<name>A0A212LME0_9FIRM</name>
<dbReference type="Gene3D" id="3.10.20.860">
    <property type="match status" value="1"/>
</dbReference>
<dbReference type="InterPro" id="IPR022453">
    <property type="entry name" value="Znf_MqsA-type"/>
</dbReference>
<gene>
    <name evidence="2" type="ORF">KL86SPO_20198</name>
</gene>
<feature type="domain" description="HTH cro/C1-type" evidence="1">
    <location>
        <begin position="74"/>
        <end position="120"/>
    </location>
</feature>
<dbReference type="Gene3D" id="1.10.260.40">
    <property type="entry name" value="lambda repressor-like DNA-binding domains"/>
    <property type="match status" value="1"/>
</dbReference>
<dbReference type="PROSITE" id="PS50943">
    <property type="entry name" value="HTH_CROC1"/>
    <property type="match status" value="1"/>
</dbReference>
<dbReference type="RefSeq" id="WP_288183214.1">
    <property type="nucleotide sequence ID" value="NZ_LT608335.1"/>
</dbReference>
<dbReference type="NCBIfam" id="TIGR03831">
    <property type="entry name" value="YgiT_finger"/>
    <property type="match status" value="1"/>
</dbReference>
<dbReference type="GO" id="GO:0003677">
    <property type="term" value="F:DNA binding"/>
    <property type="evidence" value="ECO:0007669"/>
    <property type="project" value="InterPro"/>
</dbReference>
<reference evidence="2" key="1">
    <citation type="submission" date="2016-08" db="EMBL/GenBank/DDBJ databases">
        <authorList>
            <person name="Seilhamer J.J."/>
        </authorList>
    </citation>
    <scope>NUCLEOTIDE SEQUENCE</scope>
    <source>
        <strain evidence="2">86</strain>
    </source>
</reference>
<evidence type="ECO:0000313" key="2">
    <source>
        <dbReference type="EMBL" id="SCM78705.1"/>
    </source>
</evidence>
<dbReference type="InterPro" id="IPR032758">
    <property type="entry name" value="MqsA/HigA-2"/>
</dbReference>
<dbReference type="SMART" id="SM00530">
    <property type="entry name" value="HTH_XRE"/>
    <property type="match status" value="1"/>
</dbReference>
<dbReference type="InterPro" id="IPR010982">
    <property type="entry name" value="Lambda_DNA-bd_dom_sf"/>
</dbReference>
<dbReference type="Pfam" id="PF13274">
    <property type="entry name" value="SocA_Panacea"/>
    <property type="match status" value="1"/>
</dbReference>
<dbReference type="InterPro" id="IPR001387">
    <property type="entry name" value="Cro/C1-type_HTH"/>
</dbReference>
<dbReference type="Pfam" id="PF15731">
    <property type="entry name" value="MqsA_antitoxin"/>
    <property type="match status" value="1"/>
</dbReference>
<proteinExistence type="predicted"/>
<sequence length="334" mass="38662">MKTGKIICPHSKTLLITKEESYIVKGEEITIEAQVMTCEECGEEIFDPKYDDNNLKKAYDIYRKNHNLVGAETIVQLRQKYQLSQRAFAVLIGCTQATINRYENGAIPDPAYNALIKLMEKPENVYSMLEDRRNQLDVKDTRKLEEVLDRLISDERKTKDIFSLISVYQCNQPDIFTGFKKFDRNKFIAMVLFFASNQQNLYKTKLMKLLWYADMLNFQRYVKSISGMKYVHQHYGPIPENHDLLLGVLKAAGYIDLLAEDSQCNWEKVKAKADPDLGCLSEEEIEVLNDVHRRFKDESSSSISDISHKEAGYEQTGQNQFISYKFAEQLIAIE</sequence>
<dbReference type="EMBL" id="FMJE01000002">
    <property type="protein sequence ID" value="SCM78705.1"/>
    <property type="molecule type" value="Genomic_DNA"/>
</dbReference>
<dbReference type="AlphaFoldDB" id="A0A212LME0"/>
<evidence type="ECO:0000259" key="1">
    <source>
        <dbReference type="PROSITE" id="PS50943"/>
    </source>
</evidence>
<dbReference type="InterPro" id="IPR022452">
    <property type="entry name" value="MqsA"/>
</dbReference>
<dbReference type="CDD" id="cd00093">
    <property type="entry name" value="HTH_XRE"/>
    <property type="match status" value="1"/>
</dbReference>
<dbReference type="NCBIfam" id="TIGR03830">
    <property type="entry name" value="CxxCG_CxxCG_HTH"/>
    <property type="match status" value="1"/>
</dbReference>
<dbReference type="InterPro" id="IPR025272">
    <property type="entry name" value="SocA_Panacea"/>
</dbReference>
<protein>
    <submittedName>
        <fullName evidence="2">Putative Xre family transcriptional regulator</fullName>
    </submittedName>
</protein>
<organism evidence="2">
    <name type="scientific">uncultured Sporomusa sp</name>
    <dbReference type="NCBI Taxonomy" id="307249"/>
    <lineage>
        <taxon>Bacteria</taxon>
        <taxon>Bacillati</taxon>
        <taxon>Bacillota</taxon>
        <taxon>Negativicutes</taxon>
        <taxon>Selenomonadales</taxon>
        <taxon>Sporomusaceae</taxon>
        <taxon>Sporomusa</taxon>
        <taxon>environmental samples</taxon>
    </lineage>
</organism>